<dbReference type="InterPro" id="IPR029068">
    <property type="entry name" value="Glyas_Bleomycin-R_OHBP_Dase"/>
</dbReference>
<evidence type="ECO:0008006" key="3">
    <source>
        <dbReference type="Google" id="ProtNLM"/>
    </source>
</evidence>
<dbReference type="EMBL" id="JAULSV010000004">
    <property type="protein sequence ID" value="KAK0646866.1"/>
    <property type="molecule type" value="Genomic_DNA"/>
</dbReference>
<dbReference type="AlphaFoldDB" id="A0AA40CPT4"/>
<organism evidence="1 2">
    <name type="scientific">Cercophora newfieldiana</name>
    <dbReference type="NCBI Taxonomy" id="92897"/>
    <lineage>
        <taxon>Eukaryota</taxon>
        <taxon>Fungi</taxon>
        <taxon>Dikarya</taxon>
        <taxon>Ascomycota</taxon>
        <taxon>Pezizomycotina</taxon>
        <taxon>Sordariomycetes</taxon>
        <taxon>Sordariomycetidae</taxon>
        <taxon>Sordariales</taxon>
        <taxon>Lasiosphaeriaceae</taxon>
        <taxon>Cercophora</taxon>
    </lineage>
</organism>
<name>A0AA40CPT4_9PEZI</name>
<dbReference type="PANTHER" id="PTHR36503">
    <property type="entry name" value="BLR2520 PROTEIN"/>
    <property type="match status" value="1"/>
</dbReference>
<evidence type="ECO:0000313" key="1">
    <source>
        <dbReference type="EMBL" id="KAK0646866.1"/>
    </source>
</evidence>
<proteinExistence type="predicted"/>
<sequence>MQTHPSEAPTFYLNLHTADPSAAFTFFSALDFTPVPEYSDSETKAFRFPAPNTSLCLMIHGQKRFKTFMRPDTETNDATKTTEALFSLTADKKEVVDEILGKAVKAGGSADPFKLEDYGTSCGMYSRSFTDLDGHIWEVVAMLGAGPGCGKEGE</sequence>
<dbReference type="Proteomes" id="UP001174936">
    <property type="component" value="Unassembled WGS sequence"/>
</dbReference>
<dbReference type="SUPFAM" id="SSF54593">
    <property type="entry name" value="Glyoxalase/Bleomycin resistance protein/Dihydroxybiphenyl dioxygenase"/>
    <property type="match status" value="1"/>
</dbReference>
<evidence type="ECO:0000313" key="2">
    <source>
        <dbReference type="Proteomes" id="UP001174936"/>
    </source>
</evidence>
<dbReference type="PANTHER" id="PTHR36503:SF2">
    <property type="entry name" value="BLR2408 PROTEIN"/>
    <property type="match status" value="1"/>
</dbReference>
<reference evidence="1" key="1">
    <citation type="submission" date="2023-06" db="EMBL/GenBank/DDBJ databases">
        <title>Genome-scale phylogeny and comparative genomics of the fungal order Sordariales.</title>
        <authorList>
            <consortium name="Lawrence Berkeley National Laboratory"/>
            <person name="Hensen N."/>
            <person name="Bonometti L."/>
            <person name="Westerberg I."/>
            <person name="Brannstrom I.O."/>
            <person name="Guillou S."/>
            <person name="Cros-Aarteil S."/>
            <person name="Calhoun S."/>
            <person name="Haridas S."/>
            <person name="Kuo A."/>
            <person name="Mondo S."/>
            <person name="Pangilinan J."/>
            <person name="Riley R."/>
            <person name="Labutti K."/>
            <person name="Andreopoulos B."/>
            <person name="Lipzen A."/>
            <person name="Chen C."/>
            <person name="Yanf M."/>
            <person name="Daum C."/>
            <person name="Ng V."/>
            <person name="Clum A."/>
            <person name="Steindorff A."/>
            <person name="Ohm R."/>
            <person name="Martin F."/>
            <person name="Silar P."/>
            <person name="Natvig D."/>
            <person name="Lalanne C."/>
            <person name="Gautier V."/>
            <person name="Ament-Velasquez S.L."/>
            <person name="Kruys A."/>
            <person name="Hutchinson M.I."/>
            <person name="Powell A.J."/>
            <person name="Barry K."/>
            <person name="Miller A.N."/>
            <person name="Grigoriev I.V."/>
            <person name="Debuchy R."/>
            <person name="Gladieux P."/>
            <person name="Thoren M.H."/>
            <person name="Johannesson H."/>
        </authorList>
    </citation>
    <scope>NUCLEOTIDE SEQUENCE</scope>
    <source>
        <strain evidence="1">SMH2532-1</strain>
    </source>
</reference>
<keyword evidence="2" id="KW-1185">Reference proteome</keyword>
<accession>A0AA40CPT4</accession>
<comment type="caution">
    <text evidence="1">The sequence shown here is derived from an EMBL/GenBank/DDBJ whole genome shotgun (WGS) entry which is preliminary data.</text>
</comment>
<protein>
    <recommendedName>
        <fullName evidence="3">VOC domain-containing protein</fullName>
    </recommendedName>
</protein>
<dbReference type="Gene3D" id="3.10.180.10">
    <property type="entry name" value="2,3-Dihydroxybiphenyl 1,2-Dioxygenase, domain 1"/>
    <property type="match status" value="1"/>
</dbReference>
<gene>
    <name evidence="1" type="ORF">B0T16DRAFT_328014</name>
</gene>